<dbReference type="AlphaFoldDB" id="A0A8H7XSJ0"/>
<sequence>MNLLDSLWSGLHVVESVRYGRLATVTIIFFDHLIMLDQEIDYIWTARWTVISILYILNRYYALVAAMYDILLVSMRSSQERFRRFSLYVFFNSNLSNSMYVVLSRHLVITDIFNHNHPDVADRCTVFLKWEGWTGLVFAMLGQSILQFRIYALYSGNRRVVVPMVTIFAVCSSISGWLMWKNISNSSVVSHNYGTGPFCRAIQGGGSTLYAFWIPVIVFETLLCLLALSAGINSFIQDGYTFRHSGRLLQILLRDSMTYFVVITGTAFACLLGAIINGGVYLESPVGFSVAMICTLGNRLILNIRDATRQRDITLRFEDDSLPTSVRYNSKLVPM</sequence>
<gene>
    <name evidence="3" type="ORF">JR316_010541</name>
</gene>
<dbReference type="EMBL" id="JAFIQS010000011">
    <property type="protein sequence ID" value="KAG5164895.1"/>
    <property type="molecule type" value="Genomic_DNA"/>
</dbReference>
<proteinExistence type="predicted"/>
<protein>
    <recommendedName>
        <fullName evidence="2">DUF6533 domain-containing protein</fullName>
    </recommendedName>
</protein>
<feature type="transmembrane region" description="Helical" evidence="1">
    <location>
        <begin position="133"/>
        <end position="154"/>
    </location>
</feature>
<organism evidence="3">
    <name type="scientific">Psilocybe cubensis</name>
    <name type="common">Psychedelic mushroom</name>
    <name type="synonym">Stropharia cubensis</name>
    <dbReference type="NCBI Taxonomy" id="181762"/>
    <lineage>
        <taxon>Eukaryota</taxon>
        <taxon>Fungi</taxon>
        <taxon>Dikarya</taxon>
        <taxon>Basidiomycota</taxon>
        <taxon>Agaricomycotina</taxon>
        <taxon>Agaricomycetes</taxon>
        <taxon>Agaricomycetidae</taxon>
        <taxon>Agaricales</taxon>
        <taxon>Agaricineae</taxon>
        <taxon>Strophariaceae</taxon>
        <taxon>Psilocybe</taxon>
    </lineage>
</organism>
<keyword evidence="1" id="KW-0472">Membrane</keyword>
<feature type="transmembrane region" description="Helical" evidence="1">
    <location>
        <begin position="210"/>
        <end position="236"/>
    </location>
</feature>
<dbReference type="InterPro" id="IPR045340">
    <property type="entry name" value="DUF6533"/>
</dbReference>
<feature type="transmembrane region" description="Helical" evidence="1">
    <location>
        <begin position="286"/>
        <end position="302"/>
    </location>
</feature>
<evidence type="ECO:0000256" key="1">
    <source>
        <dbReference type="SAM" id="Phobius"/>
    </source>
</evidence>
<dbReference type="OrthoDB" id="3349377at2759"/>
<feature type="transmembrane region" description="Helical" evidence="1">
    <location>
        <begin position="161"/>
        <end position="180"/>
    </location>
</feature>
<feature type="transmembrane region" description="Helical" evidence="1">
    <location>
        <begin position="257"/>
        <end position="280"/>
    </location>
</feature>
<keyword evidence="1" id="KW-1133">Transmembrane helix</keyword>
<feature type="transmembrane region" description="Helical" evidence="1">
    <location>
        <begin position="85"/>
        <end position="103"/>
    </location>
</feature>
<evidence type="ECO:0000313" key="3">
    <source>
        <dbReference type="EMBL" id="KAG5164895.1"/>
    </source>
</evidence>
<feature type="domain" description="DUF6533" evidence="2">
    <location>
        <begin position="19"/>
        <end position="63"/>
    </location>
</feature>
<name>A0A8H7XSJ0_PSICU</name>
<keyword evidence="1" id="KW-0812">Transmembrane</keyword>
<comment type="caution">
    <text evidence="3">The sequence shown here is derived from an EMBL/GenBank/DDBJ whole genome shotgun (WGS) entry which is preliminary data.</text>
</comment>
<reference evidence="3" key="1">
    <citation type="submission" date="2021-02" db="EMBL/GenBank/DDBJ databases">
        <title>Psilocybe cubensis genome.</title>
        <authorList>
            <person name="Mckernan K.J."/>
            <person name="Crawford S."/>
            <person name="Trippe A."/>
            <person name="Kane L.T."/>
            <person name="Mclaughlin S."/>
        </authorList>
    </citation>
    <scope>NUCLEOTIDE SEQUENCE [LARGE SCALE GENOMIC DNA]</scope>
    <source>
        <strain evidence="3">MGC-MH-2018</strain>
    </source>
</reference>
<feature type="transmembrane region" description="Helical" evidence="1">
    <location>
        <begin position="53"/>
        <end position="73"/>
    </location>
</feature>
<dbReference type="Pfam" id="PF20151">
    <property type="entry name" value="DUF6533"/>
    <property type="match status" value="1"/>
</dbReference>
<evidence type="ECO:0000259" key="2">
    <source>
        <dbReference type="Pfam" id="PF20151"/>
    </source>
</evidence>
<accession>A0A8H7XSJ0</accession>